<accession>A0A1G2DRR5</accession>
<sequence>MFPAFLQLPGVLEKPVFDPKYLNMEYLFNKILQIARAIVDFFLTTSTGVPGDVSWGPLLRIMTLAGWVLAAALFFTVLWVLYRLFELTWTEEKMFSQKEKKTLESFDHTEHNIKWQGVLELLGKLSESDWRLAIIEADNILKELLDKMGYAGDSIGEQLKSVEPSDFLTLSSAWEAHKVRNRIAHEGTSFRLTHRDAQRIVGLFEKVFEEFHYI</sequence>
<organism evidence="2 3">
    <name type="scientific">Candidatus Lloydbacteria bacterium RIFCSPLOWO2_02_FULL_51_11</name>
    <dbReference type="NCBI Taxonomy" id="1798667"/>
    <lineage>
        <taxon>Bacteria</taxon>
        <taxon>Candidatus Lloydiibacteriota</taxon>
    </lineage>
</organism>
<dbReference type="AlphaFoldDB" id="A0A1G2DRR5"/>
<feature type="transmembrane region" description="Helical" evidence="1">
    <location>
        <begin position="64"/>
        <end position="85"/>
    </location>
</feature>
<dbReference type="Proteomes" id="UP000177573">
    <property type="component" value="Unassembled WGS sequence"/>
</dbReference>
<keyword evidence="1" id="KW-0812">Transmembrane</keyword>
<dbReference type="STRING" id="1798667.A3J08_01195"/>
<name>A0A1G2DRR5_9BACT</name>
<evidence type="ECO:0000313" key="2">
    <source>
        <dbReference type="EMBL" id="OGZ15558.1"/>
    </source>
</evidence>
<evidence type="ECO:0000256" key="1">
    <source>
        <dbReference type="SAM" id="Phobius"/>
    </source>
</evidence>
<gene>
    <name evidence="2" type="ORF">A3J08_01195</name>
</gene>
<comment type="caution">
    <text evidence="2">The sequence shown here is derived from an EMBL/GenBank/DDBJ whole genome shotgun (WGS) entry which is preliminary data.</text>
</comment>
<protein>
    <submittedName>
        <fullName evidence="2">Uncharacterized protein</fullName>
    </submittedName>
</protein>
<keyword evidence="1" id="KW-1133">Transmembrane helix</keyword>
<keyword evidence="1" id="KW-0472">Membrane</keyword>
<proteinExistence type="predicted"/>
<reference evidence="2 3" key="1">
    <citation type="journal article" date="2016" name="Nat. Commun.">
        <title>Thousands of microbial genomes shed light on interconnected biogeochemical processes in an aquifer system.</title>
        <authorList>
            <person name="Anantharaman K."/>
            <person name="Brown C.T."/>
            <person name="Hug L.A."/>
            <person name="Sharon I."/>
            <person name="Castelle C.J."/>
            <person name="Probst A.J."/>
            <person name="Thomas B.C."/>
            <person name="Singh A."/>
            <person name="Wilkins M.J."/>
            <person name="Karaoz U."/>
            <person name="Brodie E.L."/>
            <person name="Williams K.H."/>
            <person name="Hubbard S.S."/>
            <person name="Banfield J.F."/>
        </authorList>
    </citation>
    <scope>NUCLEOTIDE SEQUENCE [LARGE SCALE GENOMIC DNA]</scope>
</reference>
<evidence type="ECO:0000313" key="3">
    <source>
        <dbReference type="Proteomes" id="UP000177573"/>
    </source>
</evidence>
<dbReference type="EMBL" id="MHLR01000009">
    <property type="protein sequence ID" value="OGZ15558.1"/>
    <property type="molecule type" value="Genomic_DNA"/>
</dbReference>